<dbReference type="Pfam" id="PF12840">
    <property type="entry name" value="HTH_20"/>
    <property type="match status" value="1"/>
</dbReference>
<dbReference type="Gene3D" id="1.10.10.10">
    <property type="entry name" value="Winged helix-like DNA-binding domain superfamily/Winged helix DNA-binding domain"/>
    <property type="match status" value="1"/>
</dbReference>
<dbReference type="GO" id="GO:0003677">
    <property type="term" value="F:DNA binding"/>
    <property type="evidence" value="ECO:0007669"/>
    <property type="project" value="UniProtKB-KW"/>
</dbReference>
<dbReference type="InterPro" id="IPR001845">
    <property type="entry name" value="HTH_ArsR_DNA-bd_dom"/>
</dbReference>
<keyword evidence="2" id="KW-0238">DNA-binding</keyword>
<name>A0A366LPS4_9ACTN</name>
<organism evidence="5 6">
    <name type="scientific">Spongiactinospora rosea</name>
    <dbReference type="NCBI Taxonomy" id="2248750"/>
    <lineage>
        <taxon>Bacteria</taxon>
        <taxon>Bacillati</taxon>
        <taxon>Actinomycetota</taxon>
        <taxon>Actinomycetes</taxon>
        <taxon>Streptosporangiales</taxon>
        <taxon>Streptosporangiaceae</taxon>
        <taxon>Spongiactinospora</taxon>
    </lineage>
</organism>
<dbReference type="Proteomes" id="UP000253303">
    <property type="component" value="Unassembled WGS sequence"/>
</dbReference>
<evidence type="ECO:0000259" key="4">
    <source>
        <dbReference type="SMART" id="SM00418"/>
    </source>
</evidence>
<reference evidence="5 6" key="1">
    <citation type="submission" date="2018-06" db="EMBL/GenBank/DDBJ databases">
        <title>Sphaerisporangium craniellae sp. nov., isolated from a marine sponge in the South China Sea.</title>
        <authorList>
            <person name="Li L."/>
        </authorList>
    </citation>
    <scope>NUCLEOTIDE SEQUENCE [LARGE SCALE GENOMIC DNA]</scope>
    <source>
        <strain evidence="5 6">LHW63015</strain>
    </source>
</reference>
<dbReference type="InterPro" id="IPR011991">
    <property type="entry name" value="ArsR-like_HTH"/>
</dbReference>
<evidence type="ECO:0000313" key="5">
    <source>
        <dbReference type="EMBL" id="RBQ15182.1"/>
    </source>
</evidence>
<dbReference type="InterPro" id="IPR051081">
    <property type="entry name" value="HTH_MetalResp_TranReg"/>
</dbReference>
<dbReference type="EMBL" id="QMEY01000025">
    <property type="protein sequence ID" value="RBQ15182.1"/>
    <property type="molecule type" value="Genomic_DNA"/>
</dbReference>
<keyword evidence="3" id="KW-0804">Transcription</keyword>
<dbReference type="CDD" id="cd00090">
    <property type="entry name" value="HTH_ARSR"/>
    <property type="match status" value="1"/>
</dbReference>
<evidence type="ECO:0000256" key="2">
    <source>
        <dbReference type="ARBA" id="ARBA00023125"/>
    </source>
</evidence>
<evidence type="ECO:0000313" key="6">
    <source>
        <dbReference type="Proteomes" id="UP000253303"/>
    </source>
</evidence>
<dbReference type="RefSeq" id="WP_113985457.1">
    <property type="nucleotide sequence ID" value="NZ_QMEY01000025.1"/>
</dbReference>
<dbReference type="OrthoDB" id="7945987at2"/>
<evidence type="ECO:0000256" key="1">
    <source>
        <dbReference type="ARBA" id="ARBA00023015"/>
    </source>
</evidence>
<feature type="domain" description="HTH arsR-type" evidence="4">
    <location>
        <begin position="13"/>
        <end position="107"/>
    </location>
</feature>
<keyword evidence="6" id="KW-1185">Reference proteome</keyword>
<dbReference type="SMART" id="SM00418">
    <property type="entry name" value="HTH_ARSR"/>
    <property type="match status" value="1"/>
</dbReference>
<dbReference type="PANTHER" id="PTHR33154:SF15">
    <property type="entry name" value="REGULATORY PROTEIN ARSR"/>
    <property type="match status" value="1"/>
</dbReference>
<dbReference type="InterPro" id="IPR036388">
    <property type="entry name" value="WH-like_DNA-bd_sf"/>
</dbReference>
<dbReference type="PANTHER" id="PTHR33154">
    <property type="entry name" value="TRANSCRIPTIONAL REGULATOR, ARSR FAMILY"/>
    <property type="match status" value="1"/>
</dbReference>
<protein>
    <submittedName>
        <fullName evidence="5">ArsR family transcriptional regulator</fullName>
    </submittedName>
</protein>
<accession>A0A366LPS4</accession>
<dbReference type="GO" id="GO:0003700">
    <property type="term" value="F:DNA-binding transcription factor activity"/>
    <property type="evidence" value="ECO:0007669"/>
    <property type="project" value="InterPro"/>
</dbReference>
<comment type="caution">
    <text evidence="5">The sequence shown here is derived from an EMBL/GenBank/DDBJ whole genome shotgun (WGS) entry which is preliminary data.</text>
</comment>
<dbReference type="InterPro" id="IPR036390">
    <property type="entry name" value="WH_DNA-bd_sf"/>
</dbReference>
<sequence>MTGHQPMALSDPKAMRALAHPARLAILTRLQTEGVATATEVAEVVGVTPSAASYHLRMLAKYGFVEDAPPRGDGRERVWQAREQGMSVTPEPGDEPEVRAAKDLLIRAFRANADDEVTRALAHREREAAEWRDAAVWVRSILLVDAEELKGLAKRIEELIAPYRVSVRARSETTTGARLAEAQINLFPRAERRAQGLPTEVHGVHPDQRLD</sequence>
<dbReference type="AlphaFoldDB" id="A0A366LPS4"/>
<dbReference type="SUPFAM" id="SSF46785">
    <property type="entry name" value="Winged helix' DNA-binding domain"/>
    <property type="match status" value="1"/>
</dbReference>
<keyword evidence="1" id="KW-0805">Transcription regulation</keyword>
<gene>
    <name evidence="5" type="ORF">DP939_36880</name>
</gene>
<evidence type="ECO:0000256" key="3">
    <source>
        <dbReference type="ARBA" id="ARBA00023163"/>
    </source>
</evidence>
<proteinExistence type="predicted"/>